<dbReference type="Gene3D" id="3.30.70.360">
    <property type="match status" value="1"/>
</dbReference>
<evidence type="ECO:0000256" key="3">
    <source>
        <dbReference type="SAM" id="MobiDB-lite"/>
    </source>
</evidence>
<dbReference type="InterPro" id="IPR011650">
    <property type="entry name" value="Peptidase_M20_dimer"/>
</dbReference>
<dbReference type="PANTHER" id="PTHR43808">
    <property type="entry name" value="ACETYLORNITHINE DEACETYLASE"/>
    <property type="match status" value="1"/>
</dbReference>
<dbReference type="InterPro" id="IPR050072">
    <property type="entry name" value="Peptidase_M20A"/>
</dbReference>
<evidence type="ECO:0000313" key="6">
    <source>
        <dbReference type="Proteomes" id="UP000198781"/>
    </source>
</evidence>
<dbReference type="RefSeq" id="WP_092739437.1">
    <property type="nucleotide sequence ID" value="NZ_FMZC01000001.1"/>
</dbReference>
<keyword evidence="2" id="KW-0378">Hydrolase</keyword>
<dbReference type="SUPFAM" id="SSF55031">
    <property type="entry name" value="Bacterial exopeptidase dimerisation domain"/>
    <property type="match status" value="1"/>
</dbReference>
<dbReference type="InterPro" id="IPR002933">
    <property type="entry name" value="Peptidase_M20"/>
</dbReference>
<evidence type="ECO:0000259" key="4">
    <source>
        <dbReference type="Pfam" id="PF07687"/>
    </source>
</evidence>
<dbReference type="OrthoDB" id="9783294at2"/>
<dbReference type="Proteomes" id="UP000198781">
    <property type="component" value="Unassembled WGS sequence"/>
</dbReference>
<feature type="region of interest" description="Disordered" evidence="3">
    <location>
        <begin position="1"/>
        <end position="23"/>
    </location>
</feature>
<gene>
    <name evidence="5" type="ORF">SAMN05192589_101206</name>
</gene>
<dbReference type="PANTHER" id="PTHR43808:SF17">
    <property type="entry name" value="PEPTIDASE M20"/>
    <property type="match status" value="1"/>
</dbReference>
<name>A0A1G6IMF6_9BURK</name>
<dbReference type="Pfam" id="PF01546">
    <property type="entry name" value="Peptidase_M20"/>
    <property type="match status" value="1"/>
</dbReference>
<dbReference type="GO" id="GO:0046872">
    <property type="term" value="F:metal ion binding"/>
    <property type="evidence" value="ECO:0007669"/>
    <property type="project" value="UniProtKB-KW"/>
</dbReference>
<dbReference type="InterPro" id="IPR036264">
    <property type="entry name" value="Bact_exopeptidase_dim_dom"/>
</dbReference>
<evidence type="ECO:0000256" key="1">
    <source>
        <dbReference type="ARBA" id="ARBA00022723"/>
    </source>
</evidence>
<reference evidence="5 6" key="1">
    <citation type="submission" date="2016-10" db="EMBL/GenBank/DDBJ databases">
        <authorList>
            <person name="de Groot N.N."/>
        </authorList>
    </citation>
    <scope>NUCLEOTIDE SEQUENCE [LARGE SCALE GENOMIC DNA]</scope>
    <source>
        <strain evidence="5 6">DSM 16619</strain>
    </source>
</reference>
<dbReference type="STRING" id="187868.SAMN05192589_101206"/>
<proteinExistence type="predicted"/>
<evidence type="ECO:0000313" key="5">
    <source>
        <dbReference type="EMBL" id="SDC07654.1"/>
    </source>
</evidence>
<dbReference type="GO" id="GO:0016787">
    <property type="term" value="F:hydrolase activity"/>
    <property type="evidence" value="ECO:0007669"/>
    <property type="project" value="UniProtKB-KW"/>
</dbReference>
<accession>A0A1G6IMF6</accession>
<dbReference type="Gene3D" id="3.40.630.10">
    <property type="entry name" value="Zn peptidases"/>
    <property type="match status" value="1"/>
</dbReference>
<dbReference type="Pfam" id="PF07687">
    <property type="entry name" value="M20_dimer"/>
    <property type="match status" value="1"/>
</dbReference>
<feature type="domain" description="Peptidase M20 dimerisation" evidence="4">
    <location>
        <begin position="248"/>
        <end position="341"/>
    </location>
</feature>
<evidence type="ECO:0000256" key="2">
    <source>
        <dbReference type="ARBA" id="ARBA00022801"/>
    </source>
</evidence>
<sequence length="467" mass="48697">MTLTADHRSSTLRLAVSARPSRTARTARTTASALAFTVIALACLPAARAQGPAAPNPAVQQALQAVGSSPSVRQVLEDLRTDHQRTVDELRTLVQIPAPPFKEQARARYFVDRLKALGIADAYLDAEGNAIGIRKGTGRGPKLVVSAHLDTVFPEGTDLTVTEREGKLYAPGIADDTRGATVLLSWLKALNERQLKTVGDIVFVGNVGEEELGNLRGMKALFKDHRDIDGMVGLEPGEGDTVLNQGTGSHRYEVAFKGPGGHSFGAFGQVPSAIHAMGRAIAHIGDVQVPAEPKTTFTVGKVGGGTSVNTIAGDANMAVDIRSNALPTLLQAERDIMAAIDRGVTEENRRWNAPAKIVATSKLIGDRPAGSTAAAEPIVQAAVAAIAATGGKPALRAASTDANVPMGLGIPAVILGSGGKNGGFHSLGEWFDPTDAWKGAQISLTTVLTLVGVQGVSEPVLTKRAPR</sequence>
<dbReference type="EMBL" id="FMZC01000001">
    <property type="protein sequence ID" value="SDC07654.1"/>
    <property type="molecule type" value="Genomic_DNA"/>
</dbReference>
<protein>
    <submittedName>
        <fullName evidence="5">Acetylornithine deacetylase/Succinyl-diaminopimelate desuccinylase</fullName>
    </submittedName>
</protein>
<keyword evidence="6" id="KW-1185">Reference proteome</keyword>
<keyword evidence="1" id="KW-0479">Metal-binding</keyword>
<dbReference type="SUPFAM" id="SSF53187">
    <property type="entry name" value="Zn-dependent exopeptidases"/>
    <property type="match status" value="1"/>
</dbReference>
<organism evidence="5 6">
    <name type="scientific">Paracidovorax valerianellae</name>
    <dbReference type="NCBI Taxonomy" id="187868"/>
    <lineage>
        <taxon>Bacteria</taxon>
        <taxon>Pseudomonadati</taxon>
        <taxon>Pseudomonadota</taxon>
        <taxon>Betaproteobacteria</taxon>
        <taxon>Burkholderiales</taxon>
        <taxon>Comamonadaceae</taxon>
        <taxon>Paracidovorax</taxon>
    </lineage>
</organism>
<dbReference type="AlphaFoldDB" id="A0A1G6IMF6"/>